<feature type="region of interest" description="Disordered" evidence="1">
    <location>
        <begin position="191"/>
        <end position="228"/>
    </location>
</feature>
<evidence type="ECO:0000313" key="2">
    <source>
        <dbReference type="EMBL" id="TDG42226.1"/>
    </source>
</evidence>
<keyword evidence="3" id="KW-1185">Reference proteome</keyword>
<feature type="compositionally biased region" description="Polar residues" evidence="1">
    <location>
        <begin position="108"/>
        <end position="123"/>
    </location>
</feature>
<comment type="caution">
    <text evidence="2">The sequence shown here is derived from an EMBL/GenBank/DDBJ whole genome shotgun (WGS) entry which is preliminary data.</text>
</comment>
<sequence length="310" mass="34584">MKYTNTVASRVAGDYPKDLIDMARTKLGFKRIDQLPTLNNLGSLLGTRNDDETIKYVRSLTSTDQGIALMKAYLESTDYEPTNSNNDSGDKTEANDNNNTDFDVDYDTTPSRPDTTVTMKTPTPQMEAGSLMKGVNEFINQYKLWPDRLPYKHVLVGPVHPSSNQKQSLAPALQPVLLRNSLPYHYPIPLRPVLSPRPNTTKQTPDPVSNNVNTSKSATDLGAPHLSTPKRTSALVTPHVHELARIANISPDILDSFLQQQPKLAELAKRFSRLPLVQQQRKVVDSQLFMAVKRALAQENLKRLLRASQA</sequence>
<dbReference type="AlphaFoldDB" id="A0A484B0E4"/>
<dbReference type="OMA" id="YYNIPVY"/>
<feature type="compositionally biased region" description="Polar residues" evidence="1">
    <location>
        <begin position="197"/>
        <end position="218"/>
    </location>
</feature>
<dbReference type="OrthoDB" id="7737358at2759"/>
<protein>
    <submittedName>
        <fullName evidence="2">Uncharacterized protein</fullName>
    </submittedName>
</protein>
<dbReference type="Proteomes" id="UP000295192">
    <property type="component" value="Unassembled WGS sequence"/>
</dbReference>
<feature type="region of interest" description="Disordered" evidence="1">
    <location>
        <begin position="78"/>
        <end position="123"/>
    </location>
</feature>
<name>A0A484B0E4_DRONA</name>
<reference evidence="2 3" key="1">
    <citation type="journal article" date="2019" name="J. Hered.">
        <title>An Improved Genome Assembly for Drosophila navojoa, the Basal Species in the mojavensis Cluster.</title>
        <authorList>
            <person name="Vanderlinde T."/>
            <person name="Dupim E.G."/>
            <person name="Nazario-Yepiz N.O."/>
            <person name="Carvalho A.B."/>
        </authorList>
    </citation>
    <scope>NUCLEOTIDE SEQUENCE [LARGE SCALE GENOMIC DNA]</scope>
    <source>
        <strain evidence="2">Navoj_Jal97</strain>
        <tissue evidence="2">Whole organism</tissue>
    </source>
</reference>
<dbReference type="EMBL" id="LSRL02000258">
    <property type="protein sequence ID" value="TDG42226.1"/>
    <property type="molecule type" value="Genomic_DNA"/>
</dbReference>
<gene>
    <name evidence="2" type="ORF">AWZ03_011364</name>
</gene>
<accession>A0A484B0E4</accession>
<evidence type="ECO:0000313" key="3">
    <source>
        <dbReference type="Proteomes" id="UP000295192"/>
    </source>
</evidence>
<organism evidence="2 3">
    <name type="scientific">Drosophila navojoa</name>
    <name type="common">Fruit fly</name>
    <dbReference type="NCBI Taxonomy" id="7232"/>
    <lineage>
        <taxon>Eukaryota</taxon>
        <taxon>Metazoa</taxon>
        <taxon>Ecdysozoa</taxon>
        <taxon>Arthropoda</taxon>
        <taxon>Hexapoda</taxon>
        <taxon>Insecta</taxon>
        <taxon>Pterygota</taxon>
        <taxon>Neoptera</taxon>
        <taxon>Endopterygota</taxon>
        <taxon>Diptera</taxon>
        <taxon>Brachycera</taxon>
        <taxon>Muscomorpha</taxon>
        <taxon>Ephydroidea</taxon>
        <taxon>Drosophilidae</taxon>
        <taxon>Drosophila</taxon>
    </lineage>
</organism>
<evidence type="ECO:0000256" key="1">
    <source>
        <dbReference type="SAM" id="MobiDB-lite"/>
    </source>
</evidence>
<dbReference type="STRING" id="7232.A0A484B0E4"/>
<proteinExistence type="predicted"/>